<reference evidence="1" key="1">
    <citation type="submission" date="2021-06" db="EMBL/GenBank/DDBJ databases">
        <authorList>
            <person name="Kallberg Y."/>
            <person name="Tangrot J."/>
            <person name="Rosling A."/>
        </authorList>
    </citation>
    <scope>NUCLEOTIDE SEQUENCE</scope>
    <source>
        <strain evidence="1">28 12/20/2015</strain>
    </source>
</reference>
<name>A0ACA9L9Q6_9GLOM</name>
<keyword evidence="2" id="KW-1185">Reference proteome</keyword>
<evidence type="ECO:0000313" key="2">
    <source>
        <dbReference type="Proteomes" id="UP000789366"/>
    </source>
</evidence>
<sequence>SDNNDESSNKEPDEIYNESDELGEFYEFDKYAEFDEYGDQITTDNDD</sequence>
<organism evidence="1 2">
    <name type="scientific">Cetraspora pellucida</name>
    <dbReference type="NCBI Taxonomy" id="1433469"/>
    <lineage>
        <taxon>Eukaryota</taxon>
        <taxon>Fungi</taxon>
        <taxon>Fungi incertae sedis</taxon>
        <taxon>Mucoromycota</taxon>
        <taxon>Glomeromycotina</taxon>
        <taxon>Glomeromycetes</taxon>
        <taxon>Diversisporales</taxon>
        <taxon>Gigasporaceae</taxon>
        <taxon>Cetraspora</taxon>
    </lineage>
</organism>
<dbReference type="Proteomes" id="UP000789366">
    <property type="component" value="Unassembled WGS sequence"/>
</dbReference>
<comment type="caution">
    <text evidence="1">The sequence shown here is derived from an EMBL/GenBank/DDBJ whole genome shotgun (WGS) entry which is preliminary data.</text>
</comment>
<evidence type="ECO:0000313" key="1">
    <source>
        <dbReference type="EMBL" id="CAG8513300.1"/>
    </source>
</evidence>
<proteinExistence type="predicted"/>
<feature type="non-terminal residue" evidence="1">
    <location>
        <position position="1"/>
    </location>
</feature>
<protein>
    <submittedName>
        <fullName evidence="1">10434_t:CDS:1</fullName>
    </submittedName>
</protein>
<gene>
    <name evidence="1" type="ORF">SPELUC_LOCUS3579</name>
</gene>
<dbReference type="EMBL" id="CAJVPW010002790">
    <property type="protein sequence ID" value="CAG8513300.1"/>
    <property type="molecule type" value="Genomic_DNA"/>
</dbReference>
<accession>A0ACA9L9Q6</accession>